<evidence type="ECO:0000256" key="11">
    <source>
        <dbReference type="SAM" id="Phobius"/>
    </source>
</evidence>
<feature type="transmembrane region" description="Helical" evidence="11">
    <location>
        <begin position="32"/>
        <end position="50"/>
    </location>
</feature>
<dbReference type="PANTHER" id="PTHR43221:SF2">
    <property type="entry name" value="PROTEASE HTPX HOMOLOG"/>
    <property type="match status" value="1"/>
</dbReference>
<keyword evidence="8 10" id="KW-0482">Metalloprotease</keyword>
<gene>
    <name evidence="13" type="ORF">SpAn4DRAFT_2501</name>
</gene>
<evidence type="ECO:0000256" key="8">
    <source>
        <dbReference type="ARBA" id="ARBA00023049"/>
    </source>
</evidence>
<sequence>MAGFIVLIIGLILNWIPLALIFSLFFDYPQNLIYPGLIILAAGIFAISPINESIGRITLGCRPATTEETRKILGAWNQVIDSIGESLDINVRERFEKVNLFVSDEKLPNAFALGRNTVCVTKGLLNLSATSSIAGVLAHEAGHLHFGDSQRLAIAITVNQLGILAYNVLNLLARIVNGLGQGSVCIGSGFSRSGGGVFAMIGAIWSLFALVARLILQAFCFVSQLSMDLSIKAVGRNEEFRADLFAKNIGYGQPLAKFLRRIEALESAPQNIWQVLYRTHPPTAERIDRLEK</sequence>
<dbReference type="GO" id="GO:0046872">
    <property type="term" value="F:metal ion binding"/>
    <property type="evidence" value="ECO:0007669"/>
    <property type="project" value="UniProtKB-KW"/>
</dbReference>
<dbReference type="AlphaFoldDB" id="A0A0U1L1R7"/>
<comment type="similarity">
    <text evidence="10">Belongs to the peptidase M48 family.</text>
</comment>
<evidence type="ECO:0000256" key="10">
    <source>
        <dbReference type="RuleBase" id="RU003983"/>
    </source>
</evidence>
<reference evidence="14" key="1">
    <citation type="submission" date="2015-03" db="EMBL/GenBank/DDBJ databases">
        <authorList>
            <person name="Nijsse Bart"/>
        </authorList>
    </citation>
    <scope>NUCLEOTIDE SEQUENCE [LARGE SCALE GENOMIC DNA]</scope>
</reference>
<evidence type="ECO:0000259" key="12">
    <source>
        <dbReference type="Pfam" id="PF01435"/>
    </source>
</evidence>
<evidence type="ECO:0000256" key="9">
    <source>
        <dbReference type="ARBA" id="ARBA00023136"/>
    </source>
</evidence>
<dbReference type="InterPro" id="IPR050083">
    <property type="entry name" value="HtpX_protease"/>
</dbReference>
<name>A0A0U1L1R7_9FIRM</name>
<feature type="transmembrane region" description="Helical" evidence="11">
    <location>
        <begin position="196"/>
        <end position="222"/>
    </location>
</feature>
<keyword evidence="2 10" id="KW-0645">Protease</keyword>
<evidence type="ECO:0000256" key="6">
    <source>
        <dbReference type="ARBA" id="ARBA00022833"/>
    </source>
</evidence>
<keyword evidence="6 10" id="KW-0862">Zinc</keyword>
<keyword evidence="4" id="KW-0479">Metal-binding</keyword>
<dbReference type="PANTHER" id="PTHR43221">
    <property type="entry name" value="PROTEASE HTPX"/>
    <property type="match status" value="1"/>
</dbReference>
<evidence type="ECO:0000256" key="7">
    <source>
        <dbReference type="ARBA" id="ARBA00022989"/>
    </source>
</evidence>
<keyword evidence="3 11" id="KW-0812">Transmembrane</keyword>
<dbReference type="RefSeq" id="WP_021168054.1">
    <property type="nucleotide sequence ID" value="NZ_CTRP01000012.1"/>
</dbReference>
<accession>A0A0U1L1R7</accession>
<dbReference type="Proteomes" id="UP000049855">
    <property type="component" value="Unassembled WGS sequence"/>
</dbReference>
<feature type="transmembrane region" description="Helical" evidence="11">
    <location>
        <begin position="5"/>
        <end position="26"/>
    </location>
</feature>
<feature type="transmembrane region" description="Helical" evidence="11">
    <location>
        <begin position="152"/>
        <end position="176"/>
    </location>
</feature>
<feature type="domain" description="Peptidase M48" evidence="12">
    <location>
        <begin position="81"/>
        <end position="291"/>
    </location>
</feature>
<evidence type="ECO:0000256" key="3">
    <source>
        <dbReference type="ARBA" id="ARBA00022692"/>
    </source>
</evidence>
<evidence type="ECO:0000313" key="13">
    <source>
        <dbReference type="EMBL" id="CQR73269.1"/>
    </source>
</evidence>
<evidence type="ECO:0000313" key="14">
    <source>
        <dbReference type="Proteomes" id="UP000049855"/>
    </source>
</evidence>
<dbReference type="EMBL" id="CTRP01000012">
    <property type="protein sequence ID" value="CQR73269.1"/>
    <property type="molecule type" value="Genomic_DNA"/>
</dbReference>
<evidence type="ECO:0000256" key="2">
    <source>
        <dbReference type="ARBA" id="ARBA00022670"/>
    </source>
</evidence>
<keyword evidence="14" id="KW-1185">Reference proteome</keyword>
<dbReference type="CDD" id="cd07337">
    <property type="entry name" value="M48B_HtpX_like"/>
    <property type="match status" value="1"/>
</dbReference>
<keyword evidence="5 10" id="KW-0378">Hydrolase</keyword>
<comment type="cofactor">
    <cofactor evidence="10">
        <name>Zn(2+)</name>
        <dbReference type="ChEBI" id="CHEBI:29105"/>
    </cofactor>
    <text evidence="10">Binds 1 zinc ion per subunit.</text>
</comment>
<keyword evidence="9 11" id="KW-0472">Membrane</keyword>
<protein>
    <submittedName>
        <fullName evidence="13">Peptidase, M48 family</fullName>
    </submittedName>
</protein>
<evidence type="ECO:0000256" key="5">
    <source>
        <dbReference type="ARBA" id="ARBA00022801"/>
    </source>
</evidence>
<dbReference type="Gene3D" id="3.30.2010.10">
    <property type="entry name" value="Metalloproteases ('zincins'), catalytic domain"/>
    <property type="match status" value="1"/>
</dbReference>
<keyword evidence="1" id="KW-1003">Cell membrane</keyword>
<proteinExistence type="inferred from homology"/>
<dbReference type="GO" id="GO:0006508">
    <property type="term" value="P:proteolysis"/>
    <property type="evidence" value="ECO:0007669"/>
    <property type="project" value="UniProtKB-KW"/>
</dbReference>
<evidence type="ECO:0000256" key="1">
    <source>
        <dbReference type="ARBA" id="ARBA00022475"/>
    </source>
</evidence>
<organism evidence="13 14">
    <name type="scientific">Sporomusa ovata</name>
    <dbReference type="NCBI Taxonomy" id="2378"/>
    <lineage>
        <taxon>Bacteria</taxon>
        <taxon>Bacillati</taxon>
        <taxon>Bacillota</taxon>
        <taxon>Negativicutes</taxon>
        <taxon>Selenomonadales</taxon>
        <taxon>Sporomusaceae</taxon>
        <taxon>Sporomusa</taxon>
    </lineage>
</organism>
<dbReference type="InterPro" id="IPR001915">
    <property type="entry name" value="Peptidase_M48"/>
</dbReference>
<dbReference type="Pfam" id="PF01435">
    <property type="entry name" value="Peptidase_M48"/>
    <property type="match status" value="1"/>
</dbReference>
<dbReference type="GO" id="GO:0004222">
    <property type="term" value="F:metalloendopeptidase activity"/>
    <property type="evidence" value="ECO:0007669"/>
    <property type="project" value="InterPro"/>
</dbReference>
<evidence type="ECO:0000256" key="4">
    <source>
        <dbReference type="ARBA" id="ARBA00022723"/>
    </source>
</evidence>
<keyword evidence="7 11" id="KW-1133">Transmembrane helix</keyword>